<dbReference type="GO" id="GO:0006310">
    <property type="term" value="P:DNA recombination"/>
    <property type="evidence" value="ECO:0007669"/>
    <property type="project" value="InterPro"/>
</dbReference>
<protein>
    <submittedName>
        <fullName evidence="2">Plasmid recombination enzyme</fullName>
    </submittedName>
</protein>
<sequence>MKFTFAVAKMSKADIGRAQGHNLRLHETSSQLPKRAWFTASPMHTKVEWDQGKLDAASALAKRKDAVVAIEFIIQVGNQTDWREDPTPECPEGPPIERDLAQFFAPFGEQVKAWADQEFGPENVVSIQLHMDESTPHFHVIATPIKDGKLQAKAWLDGGRKLAGIRRRCHATINEKIPCVYTPNGLGGNPHRPDLRAGTAPVPTLIEKMSGHAKAQKLERENAALQEENAQLKQLLFSRQKGRYSADNVELAQQATAEAQKAQSELQKAQGEVKRLTMALDSTQSVIARQGAEIDKLKGYNRTLSEQNNELEEKLQDLQPKRSRGKGMGL</sequence>
<organism evidence="2">
    <name type="scientific">Aeromonas dhakensis</name>
    <dbReference type="NCBI Taxonomy" id="196024"/>
    <lineage>
        <taxon>Bacteria</taxon>
        <taxon>Pseudomonadati</taxon>
        <taxon>Pseudomonadota</taxon>
        <taxon>Gammaproteobacteria</taxon>
        <taxon>Aeromonadales</taxon>
        <taxon>Aeromonadaceae</taxon>
        <taxon>Aeromonas</taxon>
    </lineage>
</organism>
<reference evidence="2" key="1">
    <citation type="submission" date="2016-11" db="EMBL/GenBank/DDBJ databases">
        <title>Aeromonas genus plasmids.</title>
        <authorList>
            <person name="Klemm E.J."/>
            <person name="Page A.J."/>
        </authorList>
    </citation>
    <scope>NUCLEOTIDE SEQUENCE [LARGE SCALE GENOMIC DNA]</scope>
    <source>
        <strain evidence="2">9716_6_24</strain>
        <plasmid evidence="2">9716_6_24</plasmid>
    </source>
</reference>
<dbReference type="AlphaFoldDB" id="A0A1L0AVR8"/>
<dbReference type="CDD" id="cd17242">
    <property type="entry name" value="MobM_relaxase"/>
    <property type="match status" value="1"/>
</dbReference>
<name>A0A1L0AVR8_9GAMM</name>
<dbReference type="InterPro" id="IPR001668">
    <property type="entry name" value="Mob_Pre"/>
</dbReference>
<proteinExistence type="predicted"/>
<feature type="compositionally biased region" description="Basic and acidic residues" evidence="1">
    <location>
        <begin position="311"/>
        <end position="320"/>
    </location>
</feature>
<accession>A0A1L0AVR8</accession>
<geneLocation type="plasmid" evidence="2">
    <name>9716_6_24</name>
</geneLocation>
<feature type="compositionally biased region" description="Basic residues" evidence="1">
    <location>
        <begin position="321"/>
        <end position="330"/>
    </location>
</feature>
<evidence type="ECO:0000313" key="2">
    <source>
        <dbReference type="EMBL" id="SGZ37788.1"/>
    </source>
</evidence>
<dbReference type="GO" id="GO:0003677">
    <property type="term" value="F:DNA binding"/>
    <property type="evidence" value="ECO:0007669"/>
    <property type="project" value="InterPro"/>
</dbReference>
<feature type="region of interest" description="Disordered" evidence="1">
    <location>
        <begin position="305"/>
        <end position="330"/>
    </location>
</feature>
<dbReference type="EMBL" id="LT635660">
    <property type="protein sequence ID" value="SGZ37788.1"/>
    <property type="molecule type" value="Genomic_DNA"/>
</dbReference>
<keyword evidence="2" id="KW-0614">Plasmid</keyword>
<dbReference type="RefSeq" id="WP_176454063.1">
    <property type="nucleotide sequence ID" value="NZ_LT635660.1"/>
</dbReference>
<dbReference type="Pfam" id="PF01076">
    <property type="entry name" value="Mob_Pre"/>
    <property type="match status" value="1"/>
</dbReference>
<dbReference type="Gene3D" id="3.30.930.30">
    <property type="match status" value="1"/>
</dbReference>
<evidence type="ECO:0000256" key="1">
    <source>
        <dbReference type="SAM" id="MobiDB-lite"/>
    </source>
</evidence>
<reference evidence="2" key="2">
    <citation type="submission" date="2016-11" db="EMBL/GenBank/DDBJ databases">
        <authorList>
            <person name="Jaros S."/>
            <person name="Januszkiewicz K."/>
            <person name="Wedrychowicz H."/>
        </authorList>
    </citation>
    <scope>NUCLEOTIDE SEQUENCE</scope>
    <source>
        <strain evidence="2">9716_6_24</strain>
        <plasmid evidence="2">9716_6_24</plasmid>
    </source>
</reference>